<dbReference type="EMBL" id="JBHFFA010000001">
    <property type="protein sequence ID" value="KAL2652264.1"/>
    <property type="molecule type" value="Genomic_DNA"/>
</dbReference>
<sequence length="96" mass="10981">MLSSPVVVKQLSVCFWSIPELRISVMINVPRSRFLQIRPCESSHHRGAWALENPSCVGSNLYVLLSGLNLLETPVREGNEYRNLYYRPVTKLHSPE</sequence>
<comment type="caution">
    <text evidence="1">The sequence shown here is derived from an EMBL/GenBank/DDBJ whole genome shotgun (WGS) entry which is preliminary data.</text>
</comment>
<accession>A0ABD1ZQ53</accession>
<proteinExistence type="predicted"/>
<organism evidence="1 2">
    <name type="scientific">Riccia fluitans</name>
    <dbReference type="NCBI Taxonomy" id="41844"/>
    <lineage>
        <taxon>Eukaryota</taxon>
        <taxon>Viridiplantae</taxon>
        <taxon>Streptophyta</taxon>
        <taxon>Embryophyta</taxon>
        <taxon>Marchantiophyta</taxon>
        <taxon>Marchantiopsida</taxon>
        <taxon>Marchantiidae</taxon>
        <taxon>Marchantiales</taxon>
        <taxon>Ricciaceae</taxon>
        <taxon>Riccia</taxon>
    </lineage>
</organism>
<dbReference type="AlphaFoldDB" id="A0ABD1ZQ53"/>
<gene>
    <name evidence="1" type="ORF">R1flu_020392</name>
</gene>
<evidence type="ECO:0000313" key="1">
    <source>
        <dbReference type="EMBL" id="KAL2652264.1"/>
    </source>
</evidence>
<reference evidence="1 2" key="1">
    <citation type="submission" date="2024-09" db="EMBL/GenBank/DDBJ databases">
        <title>Chromosome-scale assembly of Riccia fluitans.</title>
        <authorList>
            <person name="Paukszto L."/>
            <person name="Sawicki J."/>
            <person name="Karawczyk K."/>
            <person name="Piernik-Szablinska J."/>
            <person name="Szczecinska M."/>
            <person name="Mazdziarz M."/>
        </authorList>
    </citation>
    <scope>NUCLEOTIDE SEQUENCE [LARGE SCALE GENOMIC DNA]</scope>
    <source>
        <strain evidence="1">Rf_01</strain>
        <tissue evidence="1">Aerial parts of the thallus</tissue>
    </source>
</reference>
<dbReference type="Proteomes" id="UP001605036">
    <property type="component" value="Unassembled WGS sequence"/>
</dbReference>
<protein>
    <submittedName>
        <fullName evidence="1">Uncharacterized protein</fullName>
    </submittedName>
</protein>
<name>A0ABD1ZQ53_9MARC</name>
<keyword evidence="2" id="KW-1185">Reference proteome</keyword>
<evidence type="ECO:0000313" key="2">
    <source>
        <dbReference type="Proteomes" id="UP001605036"/>
    </source>
</evidence>